<proteinExistence type="predicted"/>
<accession>A0A0W0EWI6</accession>
<evidence type="ECO:0000313" key="2">
    <source>
        <dbReference type="Proteomes" id="UP000054988"/>
    </source>
</evidence>
<dbReference type="EMBL" id="LATX01002479">
    <property type="protein sequence ID" value="KTB28420.1"/>
    <property type="molecule type" value="Genomic_DNA"/>
</dbReference>
<organism evidence="1 2">
    <name type="scientific">Moniliophthora roreri</name>
    <name type="common">Frosty pod rot fungus</name>
    <name type="synonym">Monilia roreri</name>
    <dbReference type="NCBI Taxonomy" id="221103"/>
    <lineage>
        <taxon>Eukaryota</taxon>
        <taxon>Fungi</taxon>
        <taxon>Dikarya</taxon>
        <taxon>Basidiomycota</taxon>
        <taxon>Agaricomycotina</taxon>
        <taxon>Agaricomycetes</taxon>
        <taxon>Agaricomycetidae</taxon>
        <taxon>Agaricales</taxon>
        <taxon>Marasmiineae</taxon>
        <taxon>Marasmiaceae</taxon>
        <taxon>Moniliophthora</taxon>
    </lineage>
</organism>
<dbReference type="AlphaFoldDB" id="A0A0W0EWI6"/>
<name>A0A0W0EWI6_MONRR</name>
<protein>
    <submittedName>
        <fullName evidence="1">Uncharacterized protein</fullName>
    </submittedName>
</protein>
<evidence type="ECO:0000313" key="1">
    <source>
        <dbReference type="EMBL" id="KTB28420.1"/>
    </source>
</evidence>
<reference evidence="1 2" key="1">
    <citation type="submission" date="2015-12" db="EMBL/GenBank/DDBJ databases">
        <title>Draft genome sequence of Moniliophthora roreri, the causal agent of frosty pod rot of cacao.</title>
        <authorList>
            <person name="Aime M.C."/>
            <person name="Diaz-Valderrama J.R."/>
            <person name="Kijpornyongpan T."/>
            <person name="Phillips-Mora W."/>
        </authorList>
    </citation>
    <scope>NUCLEOTIDE SEQUENCE [LARGE SCALE GENOMIC DNA]</scope>
    <source>
        <strain evidence="1 2">MCA 2952</strain>
    </source>
</reference>
<dbReference type="Proteomes" id="UP000054988">
    <property type="component" value="Unassembled WGS sequence"/>
</dbReference>
<dbReference type="Gene3D" id="1.20.1280.50">
    <property type="match status" value="1"/>
</dbReference>
<dbReference type="SUPFAM" id="SSF52047">
    <property type="entry name" value="RNI-like"/>
    <property type="match status" value="1"/>
</dbReference>
<gene>
    <name evidence="1" type="ORF">WG66_19017</name>
</gene>
<sequence length="604" mass="69278">MKPLFEAPPVEPDGPWSFLWPFVAFWGRNAINSTLCPKIPQEPQEKAINAGASTVIATFFIRSLMSSHKSSFSQTKPLLETPPVQLYQCRYSYPSAPLVIRNAEDYLQEHPANYIPLDHEVPYLRGALQETLAELDLSDSELGRLRDVVRQMEERRRRLMEIAFRLNGLVKTTIRRLPPELLSHIFFMARDEGHEDSLACQVPLTLSHVCSRWRALVHSEPGLWCTVNASFCDEDDQLSADRLLEFTKFCLEKSQSMPINVTLTTPEHSYDPGSGSQSDQGKLHAEVLNELLANSYRWRVANLLLHPDDEERLIDHHMDFPILERLDMCFQLQVWNPCNPITPTFSAPRLSRMDLRNVDYGCFRLINLDALTEITMESCHIIGFLHILQHARNLCSVKLMGKWCPCDHVPNPFVTSSVQSLELALDPQIEHHIFQLLTLPSLTILQVRLLSHQWQFRQFILRSRPPLTHLLLSTTIISHVGVMDTFALLPTITHLKLEQEFLVWDKEDVESFLRGMTVGPESTDNVLLPDLTDLDLRFRALELVQVGDIMAMLESRCLVAHGLRQRLAVLRLVLWNTSEAEEKLVQQRINVLRDNGLDVQVEFI</sequence>
<comment type="caution">
    <text evidence="1">The sequence shown here is derived from an EMBL/GenBank/DDBJ whole genome shotgun (WGS) entry which is preliminary data.</text>
</comment>